<dbReference type="Pfam" id="PF02096">
    <property type="entry name" value="60KD_IMP"/>
    <property type="match status" value="1"/>
</dbReference>
<keyword evidence="14" id="KW-1185">Reference proteome</keyword>
<evidence type="ECO:0000256" key="9">
    <source>
        <dbReference type="RuleBase" id="RU003945"/>
    </source>
</evidence>
<keyword evidence="5" id="KW-0653">Protein transport</keyword>
<dbReference type="Proteomes" id="UP000623678">
    <property type="component" value="Unassembled WGS sequence"/>
</dbReference>
<evidence type="ECO:0000256" key="10">
    <source>
        <dbReference type="SAM" id="MobiDB-lite"/>
    </source>
</evidence>
<evidence type="ECO:0000259" key="12">
    <source>
        <dbReference type="Pfam" id="PF02096"/>
    </source>
</evidence>
<evidence type="ECO:0000313" key="13">
    <source>
        <dbReference type="EMBL" id="MBC8586321.1"/>
    </source>
</evidence>
<dbReference type="PANTHER" id="PTHR12428:SF65">
    <property type="entry name" value="CYTOCHROME C OXIDASE ASSEMBLY PROTEIN COX18, MITOCHONDRIAL"/>
    <property type="match status" value="1"/>
</dbReference>
<keyword evidence="4 9" id="KW-0812">Transmembrane</keyword>
<feature type="transmembrane region" description="Helical" evidence="11">
    <location>
        <begin position="233"/>
        <end position="249"/>
    </location>
</feature>
<evidence type="ECO:0000256" key="7">
    <source>
        <dbReference type="ARBA" id="ARBA00023136"/>
    </source>
</evidence>
<evidence type="ECO:0000313" key="14">
    <source>
        <dbReference type="Proteomes" id="UP000623678"/>
    </source>
</evidence>
<feature type="region of interest" description="Disordered" evidence="10">
    <location>
        <begin position="290"/>
        <end position="311"/>
    </location>
</feature>
<dbReference type="GO" id="GO:0032977">
    <property type="term" value="F:membrane insertase activity"/>
    <property type="evidence" value="ECO:0007669"/>
    <property type="project" value="InterPro"/>
</dbReference>
<feature type="region of interest" description="Disordered" evidence="10">
    <location>
        <begin position="333"/>
        <end position="352"/>
    </location>
</feature>
<keyword evidence="6 11" id="KW-1133">Transmembrane helix</keyword>
<keyword evidence="2" id="KW-0813">Transport</keyword>
<proteinExistence type="inferred from homology"/>
<evidence type="ECO:0000256" key="6">
    <source>
        <dbReference type="ARBA" id="ARBA00022989"/>
    </source>
</evidence>
<comment type="similarity">
    <text evidence="9">Belongs to the OXA1/ALB3/YidC family.</text>
</comment>
<feature type="domain" description="Membrane insertase YidC/Oxa/ALB C-terminal" evidence="12">
    <location>
        <begin position="26"/>
        <end position="273"/>
    </location>
</feature>
<dbReference type="GO" id="GO:0005886">
    <property type="term" value="C:plasma membrane"/>
    <property type="evidence" value="ECO:0007669"/>
    <property type="project" value="UniProtKB-SubCell"/>
</dbReference>
<dbReference type="InterPro" id="IPR001708">
    <property type="entry name" value="YidC/ALB3/OXA1/COX18"/>
</dbReference>
<evidence type="ECO:0000256" key="5">
    <source>
        <dbReference type="ARBA" id="ARBA00022927"/>
    </source>
</evidence>
<evidence type="ECO:0000256" key="2">
    <source>
        <dbReference type="ARBA" id="ARBA00022448"/>
    </source>
</evidence>
<evidence type="ECO:0000256" key="8">
    <source>
        <dbReference type="ARBA" id="ARBA00023186"/>
    </source>
</evidence>
<dbReference type="GO" id="GO:0051205">
    <property type="term" value="P:protein insertion into membrane"/>
    <property type="evidence" value="ECO:0007669"/>
    <property type="project" value="TreeGrafter"/>
</dbReference>
<feature type="transmembrane region" description="Helical" evidence="11">
    <location>
        <begin position="190"/>
        <end position="212"/>
    </location>
</feature>
<dbReference type="InterPro" id="IPR047196">
    <property type="entry name" value="YidC_ALB_C"/>
</dbReference>
<dbReference type="AlphaFoldDB" id="A0A926IIG0"/>
<dbReference type="GO" id="GO:0015031">
    <property type="term" value="P:protein transport"/>
    <property type="evidence" value="ECO:0007669"/>
    <property type="project" value="UniProtKB-KW"/>
</dbReference>
<comment type="subcellular location">
    <subcellularLocation>
        <location evidence="1">Cell membrane</location>
        <topology evidence="1">Multi-pass membrane protein</topology>
    </subcellularLocation>
    <subcellularLocation>
        <location evidence="9">Membrane</location>
        <topology evidence="9">Multi-pass membrane protein</topology>
    </subcellularLocation>
</comment>
<accession>A0A926IIG0</accession>
<dbReference type="InterPro" id="IPR028055">
    <property type="entry name" value="YidC/Oxa/ALB_C"/>
</dbReference>
<keyword evidence="7 11" id="KW-0472">Membrane</keyword>
<sequence length="352" mass="39846">MQFINSIFGYPLGWVMWLCYKIIPVYGVALILFTIITRAILVPLSIKQQKSMVKMAIFRPRMEEIQKKYANNREKMNEELMKLYEEEHYNPMSGCLPMLIQFPILFGLIDVIYRPLTHILRLGTELIEPATEIAKTVLGGTLNSYSVQLNIIDAVNQNPDAFVSLPGFAEKVSSMNLMLGPIDLTQQPTFAFNLLLLIPILSGLTSLFLSILTMKQSSATAGDNAAAAGMSKSMMLFMPIFSTFFAFQVPAGVGIYWIMSNVLMAVQTFLLNKFMNPQEMAEKAKAEYEARKEQQRQEKIEAKKRAKAGEADAIKKAMSAKEINRIKLAEARKRDAEKYGEEYKEVTDEDFK</sequence>
<dbReference type="EMBL" id="JACRTD010000009">
    <property type="protein sequence ID" value="MBC8586321.1"/>
    <property type="molecule type" value="Genomic_DNA"/>
</dbReference>
<organism evidence="13 14">
    <name type="scientific">Youxingia wuxianensis</name>
    <dbReference type="NCBI Taxonomy" id="2763678"/>
    <lineage>
        <taxon>Bacteria</taxon>
        <taxon>Bacillati</taxon>
        <taxon>Bacillota</taxon>
        <taxon>Clostridia</taxon>
        <taxon>Eubacteriales</taxon>
        <taxon>Oscillospiraceae</taxon>
        <taxon>Youxingia</taxon>
    </lineage>
</organism>
<gene>
    <name evidence="13" type="primary">yidC</name>
    <name evidence="13" type="ORF">H8705_12090</name>
</gene>
<dbReference type="RefSeq" id="WP_262396042.1">
    <property type="nucleotide sequence ID" value="NZ_JACRTD010000009.1"/>
</dbReference>
<dbReference type="PANTHER" id="PTHR12428">
    <property type="entry name" value="OXA1"/>
    <property type="match status" value="1"/>
</dbReference>
<evidence type="ECO:0000256" key="1">
    <source>
        <dbReference type="ARBA" id="ARBA00004651"/>
    </source>
</evidence>
<dbReference type="NCBIfam" id="TIGR03592">
    <property type="entry name" value="yidC_oxa1_cterm"/>
    <property type="match status" value="1"/>
</dbReference>
<reference evidence="13" key="1">
    <citation type="submission" date="2020-08" db="EMBL/GenBank/DDBJ databases">
        <title>Genome public.</title>
        <authorList>
            <person name="Liu C."/>
            <person name="Sun Q."/>
        </authorList>
    </citation>
    <scope>NUCLEOTIDE SEQUENCE</scope>
    <source>
        <strain evidence="13">NSJ-64</strain>
    </source>
</reference>
<keyword evidence="3" id="KW-1003">Cell membrane</keyword>
<evidence type="ECO:0000256" key="11">
    <source>
        <dbReference type="SAM" id="Phobius"/>
    </source>
</evidence>
<comment type="caution">
    <text evidence="13">The sequence shown here is derived from an EMBL/GenBank/DDBJ whole genome shotgun (WGS) entry which is preliminary data.</text>
</comment>
<name>A0A926IIG0_9FIRM</name>
<evidence type="ECO:0000256" key="3">
    <source>
        <dbReference type="ARBA" id="ARBA00022475"/>
    </source>
</evidence>
<keyword evidence="8" id="KW-0143">Chaperone</keyword>
<dbReference type="CDD" id="cd20070">
    <property type="entry name" value="5TM_YidC_Alb3"/>
    <property type="match status" value="1"/>
</dbReference>
<protein>
    <submittedName>
        <fullName evidence="13">Membrane protein insertase YidC</fullName>
    </submittedName>
</protein>
<evidence type="ECO:0000256" key="4">
    <source>
        <dbReference type="ARBA" id="ARBA00022692"/>
    </source>
</evidence>
<feature type="transmembrane region" description="Helical" evidence="11">
    <location>
        <begin position="23"/>
        <end position="46"/>
    </location>
</feature>